<dbReference type="Pfam" id="PF25440">
    <property type="entry name" value="Beta-prop_RIC1_2nd"/>
    <property type="match status" value="1"/>
</dbReference>
<evidence type="ECO:0000256" key="1">
    <source>
        <dbReference type="ARBA" id="ARBA00004370"/>
    </source>
</evidence>
<dbReference type="InterPro" id="IPR009771">
    <property type="entry name" value="RIC1_C"/>
</dbReference>
<feature type="compositionally biased region" description="Low complexity" evidence="4">
    <location>
        <begin position="1422"/>
        <end position="1440"/>
    </location>
</feature>
<comment type="caution">
    <text evidence="6">The sequence shown here is derived from an EMBL/GenBank/DDBJ whole genome shotgun (WGS) entry which is preliminary data.</text>
</comment>
<dbReference type="GO" id="GO:0006886">
    <property type="term" value="P:intracellular protein transport"/>
    <property type="evidence" value="ECO:0007669"/>
    <property type="project" value="InterPro"/>
</dbReference>
<evidence type="ECO:0000256" key="3">
    <source>
        <dbReference type="ARBA" id="ARBA00029879"/>
    </source>
</evidence>
<sequence>MYFPIGWPKYLELRDCKSLPISVFCNRDRSLFGVLSDDSLSIWYIRPCVEVTCYKRSQESIEEFGTNQLAEWKPDSLMIVITTSLNHMMFYQVDVDDSVKCLYEQQDSKISGLRRESDELFVKEKIPPISLEYVYALYIGSHICSMVCIRDELMVTTKDGYFWRVKWEGALNEDYTLNLCNISFRLDQLQSRGSTFHGTDLFVKSMEYSPIIGGFSVVLSNGQACFITASTLRFEPHQVFGILTQDVQNAVCTAVNHRFRLIAYGLKNAQGIVFCVDDITGALQSTHQLLLSSKDFPDAESAAGPVSNLKWTPDGGALAMTWEKGGFAIWSVFGALLMCSLGWDYGSADVMKNVLKISSLEWGPEGYHLWTVARKGNHPVTENGPSLSSIKVALFQFAKSALTVNAGMTGREHVFLQSEDRLYVSAGADMVHNKPVTLDRNVEVNIPTLGFSREQMLAGNKQWIIIPIPYAYLGNNWPIRYTAIDSQGQSMAVAGRSGLAHYSLVLRRWKLFGNETQERDFVVMGGLLWWEDQIILGCYNLRDLRDEIRVYPQESKLDNQFVRVVKMDSQVLQLSALGDRLLSFCADSHLTLFLLQRKTSPTSSVLHVTRLLELDVSNLVFHPACVVSSLLTSLCTETVRWPRKGDESILLNICGRLLLLQQDPVSRTSDIVNNNSQKIPSYGLPTVLASCVENVWVCSHSSKDTPHLTEALWIACGAHGMRVWLPLFPRDGEKQRAHNFMSKRIMLPVPVYIYPLAVLYEDAVILGAENETVLLPADSYGKHPFCIVSRTSQVYLHHILRQLLKRNLGYHAWEIARSCATLPYFPHSLELLLHEILEEEATSSDPIPDALLPRVIDFIQEFPVFLQTVVQCARKTELALWPYLFSAVGNPKNLFQACLNQGQLETAASYLIILQNLELSSISQQHATLLLESSLEAGKWELANELVRFLKAIDPSDNESVPRSFIPPNKYGLPHSTPPVSPTEDDLSFVLGTVSLSRGRSQSTTVTQKLANAIQDKSSSRIQHQDISRTISDPHVLTRKRRVSEHKEKANSEEFFIDTLLTQHARKLLSFGKLKDLGYFAAHLDFHLITFFTKERNHTARVEDFIRALFTLHQDFQWPFPVSSAVYNTNSAKNNDICPSFLDPKAILTESSLNAYNRLNVLNDNNLQNNVFGSKPPEKLKSLHILPSVNSSSSLENIPEHTIEAQLVTKQKVSLTTLDMSENSSLWTEDSIAAFDDENFSSLPLTLELEAISEELVSRGPIETEVQLRYLLQLLLEAGCLDWSLLLAIVLRDALAVIRVVNLAKQAEQFPDGLKHLREGMASVEQWAERECLGYKAFMILVHNQAKALSKMCSPTSSLLKFDLHTPSEDDLYDKDDLHHRLSTSSDIPGIEGKLVLQGCPSPDFEKEEEEPASSEAESEEGSSASSQKGEAQSSDCCIS</sequence>
<evidence type="ECO:0000256" key="2">
    <source>
        <dbReference type="ARBA" id="ARBA00023136"/>
    </source>
</evidence>
<accession>A0AAV6U4W5</accession>
<feature type="compositionally biased region" description="Acidic residues" evidence="4">
    <location>
        <begin position="1406"/>
        <end position="1421"/>
    </location>
</feature>
<evidence type="ECO:0000313" key="7">
    <source>
        <dbReference type="Proteomes" id="UP000827092"/>
    </source>
</evidence>
<evidence type="ECO:0000256" key="4">
    <source>
        <dbReference type="SAM" id="MobiDB-lite"/>
    </source>
</evidence>
<feature type="domain" description="RIC1 C-terminal alpha solenoid region" evidence="5">
    <location>
        <begin position="797"/>
        <end position="959"/>
    </location>
</feature>
<keyword evidence="7" id="KW-1185">Reference proteome</keyword>
<feature type="region of interest" description="Disordered" evidence="4">
    <location>
        <begin position="1392"/>
        <end position="1440"/>
    </location>
</feature>
<protein>
    <recommendedName>
        <fullName evidence="3">Protein RIC1 homolog</fullName>
    </recommendedName>
</protein>
<dbReference type="GO" id="GO:0000139">
    <property type="term" value="C:Golgi membrane"/>
    <property type="evidence" value="ECO:0007669"/>
    <property type="project" value="TreeGrafter"/>
</dbReference>
<dbReference type="GO" id="GO:0042147">
    <property type="term" value="P:retrograde transport, endosome to Golgi"/>
    <property type="evidence" value="ECO:0007669"/>
    <property type="project" value="TreeGrafter"/>
</dbReference>
<dbReference type="InterPro" id="IPR040096">
    <property type="entry name" value="Ric1"/>
</dbReference>
<gene>
    <name evidence="6" type="ORF">JTE90_016636</name>
</gene>
<dbReference type="InterPro" id="IPR036322">
    <property type="entry name" value="WD40_repeat_dom_sf"/>
</dbReference>
<comment type="subcellular location">
    <subcellularLocation>
        <location evidence="1">Membrane</location>
    </subcellularLocation>
</comment>
<dbReference type="GO" id="GO:0034066">
    <property type="term" value="C:Ric1-Rgp1 guanyl-nucleotide exchange factor complex"/>
    <property type="evidence" value="ECO:0007669"/>
    <property type="project" value="InterPro"/>
</dbReference>
<proteinExistence type="predicted"/>
<dbReference type="GO" id="GO:0005829">
    <property type="term" value="C:cytosol"/>
    <property type="evidence" value="ECO:0007669"/>
    <property type="project" value="TreeGrafter"/>
</dbReference>
<evidence type="ECO:0000313" key="6">
    <source>
        <dbReference type="EMBL" id="KAG8178771.1"/>
    </source>
</evidence>
<dbReference type="SUPFAM" id="SSF50978">
    <property type="entry name" value="WD40 repeat-like"/>
    <property type="match status" value="1"/>
</dbReference>
<name>A0AAV6U4W5_9ARAC</name>
<evidence type="ECO:0000259" key="5">
    <source>
        <dbReference type="Pfam" id="PF07064"/>
    </source>
</evidence>
<dbReference type="Pfam" id="PF07064">
    <property type="entry name" value="RIC1"/>
    <property type="match status" value="1"/>
</dbReference>
<dbReference type="EMBL" id="JAFNEN010000668">
    <property type="protein sequence ID" value="KAG8178771.1"/>
    <property type="molecule type" value="Genomic_DNA"/>
</dbReference>
<dbReference type="Proteomes" id="UP000827092">
    <property type="component" value="Unassembled WGS sequence"/>
</dbReference>
<reference evidence="6 7" key="1">
    <citation type="journal article" date="2022" name="Nat. Ecol. Evol.">
        <title>A masculinizing supergene underlies an exaggerated male reproductive morph in a spider.</title>
        <authorList>
            <person name="Hendrickx F."/>
            <person name="De Corte Z."/>
            <person name="Sonet G."/>
            <person name="Van Belleghem S.M."/>
            <person name="Kostlbacher S."/>
            <person name="Vangestel C."/>
        </authorList>
    </citation>
    <scope>NUCLEOTIDE SEQUENCE [LARGE SCALE GENOMIC DNA]</scope>
    <source>
        <strain evidence="6">W744_W776</strain>
    </source>
</reference>
<organism evidence="6 7">
    <name type="scientific">Oedothorax gibbosus</name>
    <dbReference type="NCBI Taxonomy" id="931172"/>
    <lineage>
        <taxon>Eukaryota</taxon>
        <taxon>Metazoa</taxon>
        <taxon>Ecdysozoa</taxon>
        <taxon>Arthropoda</taxon>
        <taxon>Chelicerata</taxon>
        <taxon>Arachnida</taxon>
        <taxon>Araneae</taxon>
        <taxon>Araneomorphae</taxon>
        <taxon>Entelegynae</taxon>
        <taxon>Araneoidea</taxon>
        <taxon>Linyphiidae</taxon>
        <taxon>Erigoninae</taxon>
        <taxon>Oedothorax</taxon>
    </lineage>
</organism>
<dbReference type="PANTHER" id="PTHR22746:SF10">
    <property type="entry name" value="GUANINE NUCLEOTIDE EXCHANGE FACTOR SUBUNIT RIC1"/>
    <property type="match status" value="1"/>
</dbReference>
<keyword evidence="2" id="KW-0472">Membrane</keyword>
<dbReference type="PANTHER" id="PTHR22746">
    <property type="entry name" value="RAB6A-GEF COMPLEX PARTNER PROTEIN 1"/>
    <property type="match status" value="1"/>
</dbReference>